<dbReference type="AlphaFoldDB" id="A0A2M7FZC4"/>
<evidence type="ECO:0000313" key="1">
    <source>
        <dbReference type="EMBL" id="PIW14756.1"/>
    </source>
</evidence>
<dbReference type="GO" id="GO:0043161">
    <property type="term" value="P:proteasome-mediated ubiquitin-dependent protein catabolic process"/>
    <property type="evidence" value="ECO:0007669"/>
    <property type="project" value="TreeGrafter"/>
</dbReference>
<dbReference type="GO" id="GO:0061630">
    <property type="term" value="F:ubiquitin protein ligase activity"/>
    <property type="evidence" value="ECO:0007669"/>
    <property type="project" value="TreeGrafter"/>
</dbReference>
<dbReference type="InterPro" id="IPR011042">
    <property type="entry name" value="6-blade_b-propeller_TolB-like"/>
</dbReference>
<accession>A0A2M7FZC4</accession>
<dbReference type="SUPFAM" id="SSF101898">
    <property type="entry name" value="NHL repeat"/>
    <property type="match status" value="1"/>
</dbReference>
<dbReference type="InterPro" id="IPR011044">
    <property type="entry name" value="Quino_amine_DH_bsu"/>
</dbReference>
<dbReference type="Proteomes" id="UP000231019">
    <property type="component" value="Unassembled WGS sequence"/>
</dbReference>
<sequence length="1220" mass="140385">MSDADIHPSLEANQHNATEEAELLEFLLRELNIDQAIVDLLLQDQRTRFDKALEKLQGIAYLFEVESRTLCIQDYLSGEIINQIPLIAENSSVFSMSGPPSLDTEHWEAWASAYCYLDRRNGDIEHIHKVSPHAQSHRYGLVKTESACFQYTSHPYQTERLAQTRQSLFHQVHKSGPSQTAYDLYLSEDGLFLCLSDREAGILHIISTESNQWLGQVAIRNPGSTKALNLAFDYYEPKVYITDNQSPVLYCLNLQSLEIEEVMRGFTGQIFGNIVRSPDIRFLFMLQYHPGVTLQYVNIETGEYEEEIALKGNLFSTQQIDPCDLITLSPDLNLLFVVTSHNDPTPFTPLITVIDPHQFQVMHAQSIPNALKEQTKPLGLVFSIHNQIVQEQKSALELLQRSGWIPAETLPELKDKHQLQSAQDLAETERIASEKGDLGQGNVPALAPVEAEYMALNAKLAIPAILYALSQKLYQQTEIELSFHDEENTRFKQLSEAYRQTLETHDLVEVLIPDILGEHCLETVLTRQDILSLMANVSADTQRIARPPHACPACNTALKGNWDCPQCFLELESPHRAERKKRSSLNSLGALPRFHLLLADPKRRRLLILDDHKTIDWELRAQEMEQEGDERKINFWNALWLNKQNILVVDKLANQVFECSPMGTISWSVHQELSEDHVLNQPVKASFYSEEYQESKGLIEEFLIVDQGNHRVLIINRKQEILWQYGVRGEAGAEAGYLNTPSDLQKTYDGTYLIADTGNHRVIEVRDQEIIRSYGFKQGLNSPIYAQRLLDQDTLIVDAGHFRLLEVELDGEIVRETYYYTHEMPAEMRMETPSRVYRREKQSIVLMDEDKVIEIQPHQQKLIWSSLLKHLSRRIEIKRDAFDKRDSYIQSFDHYRLPTLEELFERLRETNRLQDSSGIAEKIMERFQTLLEIHRENDQQRERKTQVKHINDEPLQDVSIYVIDRVNHQIIRIDHAGQDHWHFGTDPAHRLQRPGHIYETPKSLLIADTLHNLVLEVALEGQEVLQIFGEEGELLRPRSAFRTLMGTTLVADQGNRRLVEFNAKGEIIWEYKKHREIASPYYAEALGQGTILFVDQGLHMVKEITREGELIWSYGQPSRIGTEENQLTSPEFATRLHSGAILIADTGNNRIIEVSPKRKLLWEFSGNKKHQIQRPIACQRMNNGNTLIVYNSSRNMLEVNQLGESCWFFELGLEPMIRLV</sequence>
<dbReference type="GO" id="GO:0000209">
    <property type="term" value="P:protein polyubiquitination"/>
    <property type="evidence" value="ECO:0007669"/>
    <property type="project" value="TreeGrafter"/>
</dbReference>
<dbReference type="PANTHER" id="PTHR24104">
    <property type="entry name" value="E3 UBIQUITIN-PROTEIN LIGASE NHLRC1-RELATED"/>
    <property type="match status" value="1"/>
</dbReference>
<protein>
    <submittedName>
        <fullName evidence="1">Uncharacterized protein</fullName>
    </submittedName>
</protein>
<gene>
    <name evidence="1" type="ORF">COW36_20350</name>
</gene>
<comment type="caution">
    <text evidence="1">The sequence shown here is derived from an EMBL/GenBank/DDBJ whole genome shotgun (WGS) entry which is preliminary data.</text>
</comment>
<dbReference type="InterPro" id="IPR015943">
    <property type="entry name" value="WD40/YVTN_repeat-like_dom_sf"/>
</dbReference>
<dbReference type="EMBL" id="PFFQ01000056">
    <property type="protein sequence ID" value="PIW14756.1"/>
    <property type="molecule type" value="Genomic_DNA"/>
</dbReference>
<organism evidence="1 2">
    <name type="scientific">bacterium (Candidatus Blackallbacteria) CG17_big_fil_post_rev_8_21_14_2_50_48_46</name>
    <dbReference type="NCBI Taxonomy" id="2014261"/>
    <lineage>
        <taxon>Bacteria</taxon>
        <taxon>Candidatus Blackallbacteria</taxon>
    </lineage>
</organism>
<dbReference type="Gene3D" id="2.120.10.30">
    <property type="entry name" value="TolB, C-terminal domain"/>
    <property type="match status" value="3"/>
</dbReference>
<dbReference type="PANTHER" id="PTHR24104:SF50">
    <property type="entry name" value="SMP-30_GLUCONOLACTONASE_LRE-LIKE REGION DOMAIN-CONTAINING PROTEIN"/>
    <property type="match status" value="1"/>
</dbReference>
<name>A0A2M7FZC4_9BACT</name>
<evidence type="ECO:0000313" key="2">
    <source>
        <dbReference type="Proteomes" id="UP000231019"/>
    </source>
</evidence>
<reference evidence="1 2" key="1">
    <citation type="submission" date="2017-09" db="EMBL/GenBank/DDBJ databases">
        <title>Depth-based differentiation of microbial function through sediment-hosted aquifers and enrichment of novel symbionts in the deep terrestrial subsurface.</title>
        <authorList>
            <person name="Probst A.J."/>
            <person name="Ladd B."/>
            <person name="Jarett J.K."/>
            <person name="Geller-Mcgrath D.E."/>
            <person name="Sieber C.M."/>
            <person name="Emerson J.B."/>
            <person name="Anantharaman K."/>
            <person name="Thomas B.C."/>
            <person name="Malmstrom R."/>
            <person name="Stieglmeier M."/>
            <person name="Klingl A."/>
            <person name="Woyke T."/>
            <person name="Ryan C.M."/>
            <person name="Banfield J.F."/>
        </authorList>
    </citation>
    <scope>NUCLEOTIDE SEQUENCE [LARGE SCALE GENOMIC DNA]</scope>
    <source>
        <strain evidence="1">CG17_big_fil_post_rev_8_21_14_2_50_48_46</strain>
    </source>
</reference>
<dbReference type="InterPro" id="IPR050952">
    <property type="entry name" value="TRIM-NHL_E3_ligases"/>
</dbReference>
<proteinExistence type="predicted"/>
<dbReference type="Gene3D" id="2.130.10.10">
    <property type="entry name" value="YVTN repeat-like/Quinoprotein amine dehydrogenase"/>
    <property type="match status" value="1"/>
</dbReference>
<dbReference type="SUPFAM" id="SSF50969">
    <property type="entry name" value="YVTN repeat-like/Quinoprotein amine dehydrogenase"/>
    <property type="match status" value="1"/>
</dbReference>